<protein>
    <submittedName>
        <fullName evidence="2">Uncharacterized protein</fullName>
    </submittedName>
</protein>
<feature type="non-terminal residue" evidence="2">
    <location>
        <position position="1"/>
    </location>
</feature>
<dbReference type="AlphaFoldDB" id="A0A6J4MY87"/>
<evidence type="ECO:0000313" key="2">
    <source>
        <dbReference type="EMBL" id="CAA9367691.1"/>
    </source>
</evidence>
<gene>
    <name evidence="2" type="ORF">AVDCRST_MAG93-8114</name>
</gene>
<feature type="region of interest" description="Disordered" evidence="1">
    <location>
        <begin position="1"/>
        <end position="21"/>
    </location>
</feature>
<evidence type="ECO:0000256" key="1">
    <source>
        <dbReference type="SAM" id="MobiDB-lite"/>
    </source>
</evidence>
<proteinExistence type="predicted"/>
<feature type="non-terminal residue" evidence="2">
    <location>
        <position position="46"/>
    </location>
</feature>
<dbReference type="EMBL" id="CADCTR010002735">
    <property type="protein sequence ID" value="CAA9367691.1"/>
    <property type="molecule type" value="Genomic_DNA"/>
</dbReference>
<organism evidence="2">
    <name type="scientific">uncultured Chloroflexia bacterium</name>
    <dbReference type="NCBI Taxonomy" id="1672391"/>
    <lineage>
        <taxon>Bacteria</taxon>
        <taxon>Bacillati</taxon>
        <taxon>Chloroflexota</taxon>
        <taxon>Chloroflexia</taxon>
        <taxon>environmental samples</taxon>
    </lineage>
</organism>
<accession>A0A6J4MY87</accession>
<name>A0A6J4MY87_9CHLR</name>
<sequence>CYSRSSGRGRRRPTTGGGTGRMNLVVMRLKSNGHPHSLKPIVGVAT</sequence>
<reference evidence="2" key="1">
    <citation type="submission" date="2020-02" db="EMBL/GenBank/DDBJ databases">
        <authorList>
            <person name="Meier V. D."/>
        </authorList>
    </citation>
    <scope>NUCLEOTIDE SEQUENCE</scope>
    <source>
        <strain evidence="2">AVDCRST_MAG93</strain>
    </source>
</reference>